<name>A0A9P7BVY8_RHIOR</name>
<dbReference type="EMBL" id="JAANQT010000235">
    <property type="protein sequence ID" value="KAG1312934.1"/>
    <property type="molecule type" value="Genomic_DNA"/>
</dbReference>
<gene>
    <name evidence="1" type="ORF">G6F64_002631</name>
</gene>
<organism evidence="1 2">
    <name type="scientific">Rhizopus oryzae</name>
    <name type="common">Mucormycosis agent</name>
    <name type="synonym">Rhizopus arrhizus var. delemar</name>
    <dbReference type="NCBI Taxonomy" id="64495"/>
    <lineage>
        <taxon>Eukaryota</taxon>
        <taxon>Fungi</taxon>
        <taxon>Fungi incertae sedis</taxon>
        <taxon>Mucoromycota</taxon>
        <taxon>Mucoromycotina</taxon>
        <taxon>Mucoromycetes</taxon>
        <taxon>Mucorales</taxon>
        <taxon>Mucorineae</taxon>
        <taxon>Rhizopodaceae</taxon>
        <taxon>Rhizopus</taxon>
    </lineage>
</organism>
<comment type="caution">
    <text evidence="1">The sequence shown here is derived from an EMBL/GenBank/DDBJ whole genome shotgun (WGS) entry which is preliminary data.</text>
</comment>
<dbReference type="AlphaFoldDB" id="A0A9P7BVY8"/>
<evidence type="ECO:0000313" key="2">
    <source>
        <dbReference type="Proteomes" id="UP000716291"/>
    </source>
</evidence>
<evidence type="ECO:0000313" key="1">
    <source>
        <dbReference type="EMBL" id="KAG1312934.1"/>
    </source>
</evidence>
<dbReference type="Proteomes" id="UP000716291">
    <property type="component" value="Unassembled WGS sequence"/>
</dbReference>
<reference evidence="1" key="1">
    <citation type="journal article" date="2020" name="Microb. Genom.">
        <title>Genetic diversity of clinical and environmental Mucorales isolates obtained from an investigation of mucormycosis cases among solid organ transplant recipients.</title>
        <authorList>
            <person name="Nguyen M.H."/>
            <person name="Kaul D."/>
            <person name="Muto C."/>
            <person name="Cheng S.J."/>
            <person name="Richter R.A."/>
            <person name="Bruno V.M."/>
            <person name="Liu G."/>
            <person name="Beyhan S."/>
            <person name="Sundermann A.J."/>
            <person name="Mounaud S."/>
            <person name="Pasculle A.W."/>
            <person name="Nierman W.C."/>
            <person name="Driscoll E."/>
            <person name="Cumbie R."/>
            <person name="Clancy C.J."/>
            <person name="Dupont C.L."/>
        </authorList>
    </citation>
    <scope>NUCLEOTIDE SEQUENCE</scope>
    <source>
        <strain evidence="1">GL11</strain>
    </source>
</reference>
<sequence length="276" mass="31963">MLGYDIAPFQVITTSVFRFMSVQCEDESGKTVLLNFELTRHYIVHKLLLNVLDTDDYKVWLLFLWSFDGSAAEGLELKLLQTARFILTDFASKCNRDPAFVPKGERTFWIDRIVPLFQIFGDQTSYLGFEWCEAEPNDYKTYTIDSLTWMRTSKRSVDGLGYNKSKIDQIVMEGSSGLQNEVGGTGKYEHQFFNSDASGNDEANPGKYVHIQRRHASIPITFEDRYEWIVLFELLSFLLILLEKQDKVKEIMIKERNRLVTVDPEKTVGKLLSYDE</sequence>
<keyword evidence="2" id="KW-1185">Reference proteome</keyword>
<proteinExistence type="predicted"/>
<protein>
    <submittedName>
        <fullName evidence="1">Uncharacterized protein</fullName>
    </submittedName>
</protein>
<accession>A0A9P7BVY8</accession>
<dbReference type="OrthoDB" id="2283761at2759"/>